<evidence type="ECO:0000313" key="6">
    <source>
        <dbReference type="Proteomes" id="UP000193200"/>
    </source>
</evidence>
<reference evidence="5 6" key="1">
    <citation type="submission" date="2017-03" db="EMBL/GenBank/DDBJ databases">
        <authorList>
            <person name="Afonso C.L."/>
            <person name="Miller P.J."/>
            <person name="Scott M.A."/>
            <person name="Spackman E."/>
            <person name="Goraichik I."/>
            <person name="Dimitrov K.M."/>
            <person name="Suarez D.L."/>
            <person name="Swayne D.E."/>
        </authorList>
    </citation>
    <scope>NUCLEOTIDE SEQUENCE [LARGE SCALE GENOMIC DNA]</scope>
    <source>
        <strain evidence="5 6">CECT 7691</strain>
    </source>
</reference>
<feature type="domain" description="HTH marR-type" evidence="4">
    <location>
        <begin position="7"/>
        <end position="139"/>
    </location>
</feature>
<dbReference type="SUPFAM" id="SSF46785">
    <property type="entry name" value="Winged helix' DNA-binding domain"/>
    <property type="match status" value="1"/>
</dbReference>
<keyword evidence="2" id="KW-0238">DNA-binding</keyword>
<dbReference type="Pfam" id="PF12802">
    <property type="entry name" value="MarR_2"/>
    <property type="match status" value="1"/>
</dbReference>
<sequence>MANDTIADYLVYQVARAHRRLHGELDDLLQEEGVQVEHWRVLDILSDGRGRSMGELASLVLMNHPALTKMLDKMVSNALVHRLPDINDARRVLVFITESGRALHDRIKEAVDAHDEALNRKLGKRDVARLKQILDTLDHAN</sequence>
<dbReference type="PANTHER" id="PTHR33164:SF64">
    <property type="entry name" value="TRANSCRIPTIONAL REGULATOR SLYA"/>
    <property type="match status" value="1"/>
</dbReference>
<evidence type="ECO:0000256" key="3">
    <source>
        <dbReference type="ARBA" id="ARBA00023163"/>
    </source>
</evidence>
<dbReference type="PANTHER" id="PTHR33164">
    <property type="entry name" value="TRANSCRIPTIONAL REGULATOR, MARR FAMILY"/>
    <property type="match status" value="1"/>
</dbReference>
<dbReference type="InterPro" id="IPR000835">
    <property type="entry name" value="HTH_MarR-typ"/>
</dbReference>
<dbReference type="EMBL" id="FWFR01000002">
    <property type="protein sequence ID" value="SLN60940.1"/>
    <property type="molecule type" value="Genomic_DNA"/>
</dbReference>
<dbReference type="OrthoDB" id="9807800at2"/>
<dbReference type="InterPro" id="IPR036390">
    <property type="entry name" value="WH_DNA-bd_sf"/>
</dbReference>
<dbReference type="AlphaFoldDB" id="A0A1Y5TFW7"/>
<proteinExistence type="predicted"/>
<gene>
    <name evidence="5" type="primary">marR_2</name>
    <name evidence="5" type="ORF">OCH7691_02693</name>
</gene>
<dbReference type="InParanoid" id="A0A1Y5TFW7"/>
<dbReference type="InterPro" id="IPR036388">
    <property type="entry name" value="WH-like_DNA-bd_sf"/>
</dbReference>
<keyword evidence="6" id="KW-1185">Reference proteome</keyword>
<protein>
    <submittedName>
        <fullName evidence="5">Multiple antibiotic resistance protein MarR</fullName>
    </submittedName>
</protein>
<dbReference type="GO" id="GO:0003700">
    <property type="term" value="F:DNA-binding transcription factor activity"/>
    <property type="evidence" value="ECO:0007669"/>
    <property type="project" value="InterPro"/>
</dbReference>
<accession>A0A1Y5TFW7</accession>
<keyword evidence="3" id="KW-0804">Transcription</keyword>
<dbReference type="GO" id="GO:0003677">
    <property type="term" value="F:DNA binding"/>
    <property type="evidence" value="ECO:0007669"/>
    <property type="project" value="UniProtKB-KW"/>
</dbReference>
<dbReference type="RefSeq" id="WP_085884017.1">
    <property type="nucleotide sequence ID" value="NZ_FWFR01000002.1"/>
</dbReference>
<dbReference type="Proteomes" id="UP000193200">
    <property type="component" value="Unassembled WGS sequence"/>
</dbReference>
<evidence type="ECO:0000259" key="4">
    <source>
        <dbReference type="PROSITE" id="PS50995"/>
    </source>
</evidence>
<name>A0A1Y5TFW7_9PROT</name>
<keyword evidence="1" id="KW-0805">Transcription regulation</keyword>
<evidence type="ECO:0000256" key="1">
    <source>
        <dbReference type="ARBA" id="ARBA00023015"/>
    </source>
</evidence>
<dbReference type="PROSITE" id="PS50995">
    <property type="entry name" value="HTH_MARR_2"/>
    <property type="match status" value="1"/>
</dbReference>
<dbReference type="Gene3D" id="1.10.10.10">
    <property type="entry name" value="Winged helix-like DNA-binding domain superfamily/Winged helix DNA-binding domain"/>
    <property type="match status" value="1"/>
</dbReference>
<evidence type="ECO:0000256" key="2">
    <source>
        <dbReference type="ARBA" id="ARBA00023125"/>
    </source>
</evidence>
<dbReference type="SMART" id="SM00347">
    <property type="entry name" value="HTH_MARR"/>
    <property type="match status" value="1"/>
</dbReference>
<evidence type="ECO:0000313" key="5">
    <source>
        <dbReference type="EMBL" id="SLN60940.1"/>
    </source>
</evidence>
<dbReference type="InterPro" id="IPR039422">
    <property type="entry name" value="MarR/SlyA-like"/>
</dbReference>
<dbReference type="GO" id="GO:0006950">
    <property type="term" value="P:response to stress"/>
    <property type="evidence" value="ECO:0007669"/>
    <property type="project" value="TreeGrafter"/>
</dbReference>
<organism evidence="5 6">
    <name type="scientific">Oceanibacterium hippocampi</name>
    <dbReference type="NCBI Taxonomy" id="745714"/>
    <lineage>
        <taxon>Bacteria</taxon>
        <taxon>Pseudomonadati</taxon>
        <taxon>Pseudomonadota</taxon>
        <taxon>Alphaproteobacteria</taxon>
        <taxon>Sneathiellales</taxon>
        <taxon>Sneathiellaceae</taxon>
        <taxon>Oceanibacterium</taxon>
    </lineage>
</organism>